<keyword evidence="8" id="KW-0133">Cell shape</keyword>
<dbReference type="Gene3D" id="3.30.1490.20">
    <property type="entry name" value="ATP-grasp fold, A domain"/>
    <property type="match status" value="1"/>
</dbReference>
<reference evidence="13 14" key="1">
    <citation type="submission" date="2016-06" db="EMBL/GenBank/DDBJ databases">
        <title>Three novel species with peptidoglycan cell walls form the new genus Lacunisphaera gen. nov. in the family Opitutaceae of the verrucomicrobial subdivision 4.</title>
        <authorList>
            <person name="Rast P."/>
            <person name="Gloeckner I."/>
            <person name="Jogler M."/>
            <person name="Boedeker C."/>
            <person name="Jeske O."/>
            <person name="Wiegand S."/>
            <person name="Reinhardt R."/>
            <person name="Schumann P."/>
            <person name="Rohde M."/>
            <person name="Spring S."/>
            <person name="Gloeckner F.O."/>
            <person name="Jogler C."/>
        </authorList>
    </citation>
    <scope>NUCLEOTIDE SEQUENCE [LARGE SCALE GENOMIC DNA]</scope>
    <source>
        <strain evidence="13 14">IG16b</strain>
    </source>
</reference>
<evidence type="ECO:0000259" key="12">
    <source>
        <dbReference type="PROSITE" id="PS50975"/>
    </source>
</evidence>
<gene>
    <name evidence="13" type="primary">ddlA</name>
    <name evidence="13" type="ORF">Verru16b_00175</name>
</gene>
<evidence type="ECO:0000256" key="6">
    <source>
        <dbReference type="ARBA" id="ARBA00022741"/>
    </source>
</evidence>
<evidence type="ECO:0000256" key="4">
    <source>
        <dbReference type="ARBA" id="ARBA00012216"/>
    </source>
</evidence>
<evidence type="ECO:0000256" key="2">
    <source>
        <dbReference type="ARBA" id="ARBA00001946"/>
    </source>
</evidence>
<evidence type="ECO:0000256" key="5">
    <source>
        <dbReference type="ARBA" id="ARBA00022598"/>
    </source>
</evidence>
<dbReference type="GO" id="GO:0009252">
    <property type="term" value="P:peptidoglycan biosynthetic process"/>
    <property type="evidence" value="ECO:0007669"/>
    <property type="project" value="UniProtKB-KW"/>
</dbReference>
<dbReference type="RefSeq" id="WP_069960522.1">
    <property type="nucleotide sequence ID" value="NZ_CP016094.1"/>
</dbReference>
<comment type="similarity">
    <text evidence="3">Belongs to the D-alanine--D-alanine ligase family.</text>
</comment>
<dbReference type="InterPro" id="IPR011095">
    <property type="entry name" value="Dala_Dala_lig_C"/>
</dbReference>
<dbReference type="GO" id="GO:0008360">
    <property type="term" value="P:regulation of cell shape"/>
    <property type="evidence" value="ECO:0007669"/>
    <property type="project" value="UniProtKB-KW"/>
</dbReference>
<dbReference type="AlphaFoldDB" id="A0A1D8AQZ6"/>
<feature type="domain" description="ATP-grasp" evidence="12">
    <location>
        <begin position="119"/>
        <end position="331"/>
    </location>
</feature>
<dbReference type="KEGG" id="obg:Verru16b_00175"/>
<proteinExistence type="inferred from homology"/>
<dbReference type="SUPFAM" id="SSF56059">
    <property type="entry name" value="Glutathione synthetase ATP-binding domain-like"/>
    <property type="match status" value="1"/>
</dbReference>
<name>A0A1D8AQZ6_9BACT</name>
<evidence type="ECO:0000256" key="3">
    <source>
        <dbReference type="ARBA" id="ARBA00010871"/>
    </source>
</evidence>
<sequence length="339" mass="38930">MSKKLKVLALFDAVRPTTLDQDLTPELKTADWKTEAAVLQALDALGYPHEHLALFDDLDLLRQKLQTFSPDVIFNLADQFRNNRAFDQHIVSLLAMKDIPFTGCGSTGLTLCKHKAISKKILSYHRIHTPHFVTIPRGKRCVRPKHLKFPILVKPLKEEASYGIAQASFVETDEQFRERVTYLHENTDNDVIAEEYIEGRELYVSLIGNHRLQVFPIRELVFREVPPDEPKIATYKAKWDEAYRERWGLENRFAEGLEPALVRQIEAVCKRIYHLLTIDGYARIDLRLNARNEIYFIEANPNPALAPDEDFAESALKAGIAYPQLIDRIARLGLKTARE</sequence>
<evidence type="ECO:0000256" key="8">
    <source>
        <dbReference type="ARBA" id="ARBA00022960"/>
    </source>
</evidence>
<dbReference type="PROSITE" id="PS50975">
    <property type="entry name" value="ATP_GRASP"/>
    <property type="match status" value="1"/>
</dbReference>
<keyword evidence="9" id="KW-0573">Peptidoglycan synthesis</keyword>
<keyword evidence="14" id="KW-1185">Reference proteome</keyword>
<evidence type="ECO:0000256" key="10">
    <source>
        <dbReference type="ARBA" id="ARBA00047614"/>
    </source>
</evidence>
<comment type="catalytic activity">
    <reaction evidence="10">
        <text>2 D-alanine + ATP = D-alanyl-D-alanine + ADP + phosphate + H(+)</text>
        <dbReference type="Rhea" id="RHEA:11224"/>
        <dbReference type="ChEBI" id="CHEBI:15378"/>
        <dbReference type="ChEBI" id="CHEBI:30616"/>
        <dbReference type="ChEBI" id="CHEBI:43474"/>
        <dbReference type="ChEBI" id="CHEBI:57416"/>
        <dbReference type="ChEBI" id="CHEBI:57822"/>
        <dbReference type="ChEBI" id="CHEBI:456216"/>
        <dbReference type="EC" id="6.3.2.4"/>
    </reaction>
</comment>
<dbReference type="GO" id="GO:0046872">
    <property type="term" value="F:metal ion binding"/>
    <property type="evidence" value="ECO:0007669"/>
    <property type="project" value="InterPro"/>
</dbReference>
<dbReference type="OrthoDB" id="9813261at2"/>
<dbReference type="PANTHER" id="PTHR23132:SF26">
    <property type="entry name" value="BLR7451 PROTEIN"/>
    <property type="match status" value="1"/>
</dbReference>
<dbReference type="Gene3D" id="3.30.470.20">
    <property type="entry name" value="ATP-grasp fold, B domain"/>
    <property type="match status" value="1"/>
</dbReference>
<evidence type="ECO:0000256" key="11">
    <source>
        <dbReference type="PROSITE-ProRule" id="PRU00409"/>
    </source>
</evidence>
<evidence type="ECO:0000256" key="7">
    <source>
        <dbReference type="ARBA" id="ARBA00022840"/>
    </source>
</evidence>
<evidence type="ECO:0000313" key="14">
    <source>
        <dbReference type="Proteomes" id="UP000095228"/>
    </source>
</evidence>
<evidence type="ECO:0000256" key="9">
    <source>
        <dbReference type="ARBA" id="ARBA00022984"/>
    </source>
</evidence>
<keyword evidence="6 11" id="KW-0547">Nucleotide-binding</keyword>
<organism evidence="13 14">
    <name type="scientific">Lacunisphaera limnophila</name>
    <dbReference type="NCBI Taxonomy" id="1838286"/>
    <lineage>
        <taxon>Bacteria</taxon>
        <taxon>Pseudomonadati</taxon>
        <taxon>Verrucomicrobiota</taxon>
        <taxon>Opitutia</taxon>
        <taxon>Opitutales</taxon>
        <taxon>Opitutaceae</taxon>
        <taxon>Lacunisphaera</taxon>
    </lineage>
</organism>
<dbReference type="EC" id="6.3.2.4" evidence="4"/>
<dbReference type="PATRIC" id="fig|1838286.3.peg.172"/>
<protein>
    <recommendedName>
        <fullName evidence="4">D-alanine--D-alanine ligase</fullName>
        <ecNumber evidence="4">6.3.2.4</ecNumber>
    </recommendedName>
</protein>
<dbReference type="GO" id="GO:0008716">
    <property type="term" value="F:D-alanine-D-alanine ligase activity"/>
    <property type="evidence" value="ECO:0007669"/>
    <property type="project" value="UniProtKB-EC"/>
</dbReference>
<dbReference type="PROSITE" id="PS00844">
    <property type="entry name" value="DALA_DALA_LIGASE_2"/>
    <property type="match status" value="1"/>
</dbReference>
<keyword evidence="7 11" id="KW-0067">ATP-binding</keyword>
<dbReference type="STRING" id="1838286.Verru16b_00175"/>
<accession>A0A1D8AQZ6</accession>
<dbReference type="InterPro" id="IPR011761">
    <property type="entry name" value="ATP-grasp"/>
</dbReference>
<dbReference type="GO" id="GO:0005524">
    <property type="term" value="F:ATP binding"/>
    <property type="evidence" value="ECO:0007669"/>
    <property type="project" value="UniProtKB-UniRule"/>
</dbReference>
<dbReference type="PANTHER" id="PTHR23132">
    <property type="entry name" value="D-ALANINE--D-ALANINE LIGASE"/>
    <property type="match status" value="1"/>
</dbReference>
<dbReference type="InterPro" id="IPR000291">
    <property type="entry name" value="D-Ala_lig_Van_CS"/>
</dbReference>
<keyword evidence="5 13" id="KW-0436">Ligase</keyword>
<evidence type="ECO:0000313" key="13">
    <source>
        <dbReference type="EMBL" id="AOS43134.1"/>
    </source>
</evidence>
<dbReference type="Proteomes" id="UP000095228">
    <property type="component" value="Chromosome"/>
</dbReference>
<dbReference type="InterPro" id="IPR013815">
    <property type="entry name" value="ATP_grasp_subdomain_1"/>
</dbReference>
<dbReference type="EMBL" id="CP016094">
    <property type="protein sequence ID" value="AOS43134.1"/>
    <property type="molecule type" value="Genomic_DNA"/>
</dbReference>
<comment type="cofactor">
    <cofactor evidence="2">
        <name>Mg(2+)</name>
        <dbReference type="ChEBI" id="CHEBI:18420"/>
    </cofactor>
</comment>
<evidence type="ECO:0000256" key="1">
    <source>
        <dbReference type="ARBA" id="ARBA00001936"/>
    </source>
</evidence>
<dbReference type="Pfam" id="PF07478">
    <property type="entry name" value="Dala_Dala_lig_C"/>
    <property type="match status" value="1"/>
</dbReference>
<comment type="cofactor">
    <cofactor evidence="1">
        <name>Mn(2+)</name>
        <dbReference type="ChEBI" id="CHEBI:29035"/>
    </cofactor>
</comment>